<keyword evidence="3" id="KW-1185">Reference proteome</keyword>
<gene>
    <name evidence="2" type="ORF">OEZ85_005593</name>
</gene>
<reference evidence="2 3" key="1">
    <citation type="submission" date="2023-05" db="EMBL/GenBank/DDBJ databases">
        <title>A 100% complete, gapless, phased diploid assembly of the Scenedesmus obliquus UTEX 3031 genome.</title>
        <authorList>
            <person name="Biondi T.C."/>
            <person name="Hanschen E.R."/>
            <person name="Kwon T."/>
            <person name="Eng W."/>
            <person name="Kruse C.P.S."/>
            <person name="Koehler S.I."/>
            <person name="Kunde Y."/>
            <person name="Gleasner C.D."/>
            <person name="You Mak K.T."/>
            <person name="Polle J."/>
            <person name="Hovde B.T."/>
            <person name="Starkenburg S.R."/>
        </authorList>
    </citation>
    <scope>NUCLEOTIDE SEQUENCE [LARGE SCALE GENOMIC DNA]</scope>
    <source>
        <strain evidence="2 3">DOE0152z</strain>
    </source>
</reference>
<dbReference type="EMBL" id="CP126218">
    <property type="protein sequence ID" value="WIA19662.1"/>
    <property type="molecule type" value="Genomic_DNA"/>
</dbReference>
<proteinExistence type="predicted"/>
<sequence>MSQLAQQLGGQPGSLYWLPAEMKAALAAVASLYWLPAEMKAALAAVARRRGELTSQVLAVLADAEWGQLDLAGCSQLNGAQLLALAPLMPNIRTLDVTGFDQLSAAGWRRLALDAAVALDEPLMQLVGPPAAWQVKPEPQAGSSSSVTQADGAESPTAGSLVGSRRELRASHVLRAPDAWVDEV</sequence>
<protein>
    <submittedName>
        <fullName evidence="2">Uncharacterized protein</fullName>
    </submittedName>
</protein>
<dbReference type="Proteomes" id="UP001244341">
    <property type="component" value="Chromosome 11b"/>
</dbReference>
<evidence type="ECO:0000256" key="1">
    <source>
        <dbReference type="SAM" id="MobiDB-lite"/>
    </source>
</evidence>
<accession>A0ABY8UEG4</accession>
<evidence type="ECO:0000313" key="3">
    <source>
        <dbReference type="Proteomes" id="UP001244341"/>
    </source>
</evidence>
<organism evidence="2 3">
    <name type="scientific">Tetradesmus obliquus</name>
    <name type="common">Green alga</name>
    <name type="synonym">Acutodesmus obliquus</name>
    <dbReference type="NCBI Taxonomy" id="3088"/>
    <lineage>
        <taxon>Eukaryota</taxon>
        <taxon>Viridiplantae</taxon>
        <taxon>Chlorophyta</taxon>
        <taxon>core chlorophytes</taxon>
        <taxon>Chlorophyceae</taxon>
        <taxon>CS clade</taxon>
        <taxon>Sphaeropleales</taxon>
        <taxon>Scenedesmaceae</taxon>
        <taxon>Tetradesmus</taxon>
    </lineage>
</organism>
<name>A0ABY8UEG4_TETOB</name>
<evidence type="ECO:0000313" key="2">
    <source>
        <dbReference type="EMBL" id="WIA19662.1"/>
    </source>
</evidence>
<feature type="region of interest" description="Disordered" evidence="1">
    <location>
        <begin position="134"/>
        <end position="164"/>
    </location>
</feature>